<sequence length="41" mass="4759">MHLKQFHFANALADVEADARRRGVCAIYLRCYAPTRAAWKH</sequence>
<accession>A0A212L0I5</accession>
<name>A0A212L0I5_9BACT</name>
<evidence type="ECO:0000313" key="1">
    <source>
        <dbReference type="EMBL" id="SCM71038.1"/>
    </source>
</evidence>
<reference evidence="1" key="1">
    <citation type="submission" date="2016-08" db="EMBL/GenBank/DDBJ databases">
        <authorList>
            <person name="Seilhamer J.J."/>
        </authorList>
    </citation>
    <scope>NUCLEOTIDE SEQUENCE</scope>
    <source>
        <strain evidence="1">86-1</strain>
    </source>
</reference>
<dbReference type="EMBL" id="FMJC01000001">
    <property type="protein sequence ID" value="SCM71038.1"/>
    <property type="molecule type" value="Genomic_DNA"/>
</dbReference>
<protein>
    <submittedName>
        <fullName evidence="1">Uncharacterized protein</fullName>
    </submittedName>
</protein>
<proteinExistence type="predicted"/>
<gene>
    <name evidence="1" type="ORF">KL86DES1_10815</name>
</gene>
<dbReference type="AlphaFoldDB" id="A0A212L0I5"/>
<organism evidence="1">
    <name type="scientific">uncultured Desulfovibrio sp</name>
    <dbReference type="NCBI Taxonomy" id="167968"/>
    <lineage>
        <taxon>Bacteria</taxon>
        <taxon>Pseudomonadati</taxon>
        <taxon>Thermodesulfobacteriota</taxon>
        <taxon>Desulfovibrionia</taxon>
        <taxon>Desulfovibrionales</taxon>
        <taxon>Desulfovibrionaceae</taxon>
        <taxon>Desulfovibrio</taxon>
        <taxon>environmental samples</taxon>
    </lineage>
</organism>